<dbReference type="InterPro" id="IPR008613">
    <property type="entry name" value="Excalibur_Ca-bd_domain"/>
</dbReference>
<dbReference type="SMART" id="SM00894">
    <property type="entry name" value="Excalibur"/>
    <property type="match status" value="1"/>
</dbReference>
<feature type="compositionally biased region" description="Pro residues" evidence="1">
    <location>
        <begin position="332"/>
        <end position="351"/>
    </location>
</feature>
<accession>A0A1G7E5Q0</accession>
<proteinExistence type="predicted"/>
<feature type="compositionally biased region" description="Basic and acidic residues" evidence="1">
    <location>
        <begin position="383"/>
        <end position="394"/>
    </location>
</feature>
<feature type="transmembrane region" description="Helical" evidence="2">
    <location>
        <begin position="21"/>
        <end position="39"/>
    </location>
</feature>
<evidence type="ECO:0000313" key="5">
    <source>
        <dbReference type="Proteomes" id="UP000199417"/>
    </source>
</evidence>
<keyword evidence="2" id="KW-0812">Transmembrane</keyword>
<evidence type="ECO:0000259" key="3">
    <source>
        <dbReference type="SMART" id="SM00894"/>
    </source>
</evidence>
<sequence length="394" mass="40657">MYRPPVSPPDSAPSAKPTRNILPWIAGAVGVAAVVGFFLPDAPSPSSTTAATTATMTAAPTTTRTTATTPTPTEKPLAAPAVALSAETSDAATGALATLGTLPVKGRAPKTGYDRALFGQAWSDDVTVDGGHNGCDTRNDILRRDLTAVALKPGSNGCTVLTGTLADVYTGTTVDFTRGQDTSRAVEIDHVVALSDSWQKGAQQLDEPTRRNFANDPRNLQAVDGPTNQRKSDGDAATWLPPNKAYRCTYVARQVEVKAAYGLWVTEAERDAIARVLGDCGAAPARVVPAAADERSDEKDRTAAPAPRTAPEPVRERVPAPPAPAPRQQVPAPAPPAVAPAPVPLVAPPESAPRASVSYANCSAVRAAGAAPIHAGDPGYSSKLDRDGDGVACE</sequence>
<dbReference type="RefSeq" id="WP_072847266.1">
    <property type="nucleotide sequence ID" value="NZ_FNAB01000022.1"/>
</dbReference>
<dbReference type="Pfam" id="PF05901">
    <property type="entry name" value="Excalibur"/>
    <property type="match status" value="1"/>
</dbReference>
<keyword evidence="2" id="KW-0472">Membrane</keyword>
<dbReference type="EMBL" id="FNAB01000022">
    <property type="protein sequence ID" value="SDE59074.1"/>
    <property type="molecule type" value="Genomic_DNA"/>
</dbReference>
<dbReference type="Proteomes" id="UP000199417">
    <property type="component" value="Unassembled WGS sequence"/>
</dbReference>
<feature type="region of interest" description="Disordered" evidence="1">
    <location>
        <begin position="209"/>
        <end position="236"/>
    </location>
</feature>
<dbReference type="InterPro" id="IPR011089">
    <property type="entry name" value="GmrSD_C"/>
</dbReference>
<name>A0A1G7E5Q0_9NOCA</name>
<feature type="compositionally biased region" description="Basic and acidic residues" evidence="1">
    <location>
        <begin position="292"/>
        <end position="302"/>
    </location>
</feature>
<organism evidence="4 5">
    <name type="scientific">Rhodococcus tukisamuensis</name>
    <dbReference type="NCBI Taxonomy" id="168276"/>
    <lineage>
        <taxon>Bacteria</taxon>
        <taxon>Bacillati</taxon>
        <taxon>Actinomycetota</taxon>
        <taxon>Actinomycetes</taxon>
        <taxon>Mycobacteriales</taxon>
        <taxon>Nocardiaceae</taxon>
        <taxon>Rhodococcus</taxon>
    </lineage>
</organism>
<feature type="region of interest" description="Disordered" evidence="1">
    <location>
        <begin position="288"/>
        <end position="357"/>
    </location>
</feature>
<dbReference type="Pfam" id="PF07510">
    <property type="entry name" value="GmrSD_C"/>
    <property type="match status" value="1"/>
</dbReference>
<feature type="region of interest" description="Disordered" evidence="1">
    <location>
        <begin position="44"/>
        <end position="75"/>
    </location>
</feature>
<feature type="region of interest" description="Disordered" evidence="1">
    <location>
        <begin position="370"/>
        <end position="394"/>
    </location>
</feature>
<dbReference type="AlphaFoldDB" id="A0A1G7E5Q0"/>
<feature type="domain" description="Excalibur calcium-binding" evidence="3">
    <location>
        <begin position="358"/>
        <end position="394"/>
    </location>
</feature>
<evidence type="ECO:0000256" key="1">
    <source>
        <dbReference type="SAM" id="MobiDB-lite"/>
    </source>
</evidence>
<protein>
    <submittedName>
        <fullName evidence="4">Excalibur calcium-binding domain-containing protein</fullName>
    </submittedName>
</protein>
<keyword evidence="5" id="KW-1185">Reference proteome</keyword>
<dbReference type="PANTHER" id="PTHR24094:SF15">
    <property type="entry name" value="AMP-DEPENDENT SYNTHETASE_LIGASE DOMAIN-CONTAINING PROTEIN-RELATED"/>
    <property type="match status" value="1"/>
</dbReference>
<gene>
    <name evidence="4" type="ORF">SAMN05444580_12254</name>
</gene>
<reference evidence="4 5" key="1">
    <citation type="submission" date="2016-10" db="EMBL/GenBank/DDBJ databases">
        <authorList>
            <person name="de Groot N.N."/>
        </authorList>
    </citation>
    <scope>NUCLEOTIDE SEQUENCE [LARGE SCALE GENOMIC DNA]</scope>
    <source>
        <strain evidence="4 5">JCM 11308</strain>
    </source>
</reference>
<dbReference type="PANTHER" id="PTHR24094">
    <property type="entry name" value="SECRETED PROTEIN"/>
    <property type="match status" value="1"/>
</dbReference>
<dbReference type="STRING" id="168276.SAMN05444580_12254"/>
<feature type="compositionally biased region" description="Low complexity" evidence="1">
    <location>
        <begin position="303"/>
        <end position="312"/>
    </location>
</feature>
<keyword evidence="2" id="KW-1133">Transmembrane helix</keyword>
<evidence type="ECO:0000256" key="2">
    <source>
        <dbReference type="SAM" id="Phobius"/>
    </source>
</evidence>
<evidence type="ECO:0000313" key="4">
    <source>
        <dbReference type="EMBL" id="SDE59074.1"/>
    </source>
</evidence>